<dbReference type="InterPro" id="IPR022792">
    <property type="entry name" value="T2SS_protein-GspN"/>
</dbReference>
<accession>A0A931NCU9</accession>
<proteinExistence type="inferred from homology"/>
<protein>
    <recommendedName>
        <fullName evidence="3">Type II secretion system protein N</fullName>
    </recommendedName>
    <alternativeName>
        <fullName evidence="10">General secretion pathway protein N</fullName>
    </alternativeName>
</protein>
<sequence length="233" mass="24853">MAPLVGQATQERLLLSETQGSLWQGEARLVLTGGAGSQESSQLPGALSWRWGWEGGPRLRIRLDGHTPGFVPLAFRPGWRQWRVSLPASPEPLLRIPAIWLKGLGTPWNTLLLQGELRLSAPGAALQWRSGQGTQWVGPLQLDAVQMASAVSPLPTLGDYRLTVQSAAQGPALLQLSTLSGALQLQGSGQWLAGHLSFQGDARAAPGAESSLNNLLNIIGRRQGERSVITIGS</sequence>
<dbReference type="Proteomes" id="UP000620139">
    <property type="component" value="Unassembled WGS sequence"/>
</dbReference>
<dbReference type="AlphaFoldDB" id="A0A931NCU9"/>
<comment type="subcellular location">
    <subcellularLocation>
        <location evidence="1">Cell inner membrane</location>
    </subcellularLocation>
</comment>
<name>A0A931NCU9_9BURK</name>
<evidence type="ECO:0000256" key="1">
    <source>
        <dbReference type="ARBA" id="ARBA00004533"/>
    </source>
</evidence>
<evidence type="ECO:0000256" key="5">
    <source>
        <dbReference type="ARBA" id="ARBA00022475"/>
    </source>
</evidence>
<keyword evidence="4" id="KW-0813">Transport</keyword>
<organism evidence="11 12">
    <name type="scientific">Inhella gelatinilytica</name>
    <dbReference type="NCBI Taxonomy" id="2795030"/>
    <lineage>
        <taxon>Bacteria</taxon>
        <taxon>Pseudomonadati</taxon>
        <taxon>Pseudomonadota</taxon>
        <taxon>Betaproteobacteria</taxon>
        <taxon>Burkholderiales</taxon>
        <taxon>Sphaerotilaceae</taxon>
        <taxon>Inhella</taxon>
    </lineage>
</organism>
<evidence type="ECO:0000313" key="12">
    <source>
        <dbReference type="Proteomes" id="UP000620139"/>
    </source>
</evidence>
<keyword evidence="6" id="KW-0997">Cell inner membrane</keyword>
<evidence type="ECO:0000256" key="9">
    <source>
        <dbReference type="ARBA" id="ARBA00023136"/>
    </source>
</evidence>
<dbReference type="GO" id="GO:0015628">
    <property type="term" value="P:protein secretion by the type II secretion system"/>
    <property type="evidence" value="ECO:0007669"/>
    <property type="project" value="InterPro"/>
</dbReference>
<evidence type="ECO:0000256" key="8">
    <source>
        <dbReference type="ARBA" id="ARBA00022927"/>
    </source>
</evidence>
<dbReference type="EMBL" id="JAEDAL010000002">
    <property type="protein sequence ID" value="MBH9552407.1"/>
    <property type="molecule type" value="Genomic_DNA"/>
</dbReference>
<evidence type="ECO:0000256" key="6">
    <source>
        <dbReference type="ARBA" id="ARBA00022519"/>
    </source>
</evidence>
<keyword evidence="9" id="KW-0472">Membrane</keyword>
<evidence type="ECO:0000256" key="7">
    <source>
        <dbReference type="ARBA" id="ARBA00022692"/>
    </source>
</evidence>
<evidence type="ECO:0000256" key="4">
    <source>
        <dbReference type="ARBA" id="ARBA00022448"/>
    </source>
</evidence>
<keyword evidence="5" id="KW-1003">Cell membrane</keyword>
<keyword evidence="7" id="KW-0812">Transmembrane</keyword>
<keyword evidence="8" id="KW-0653">Protein transport</keyword>
<evidence type="ECO:0000256" key="2">
    <source>
        <dbReference type="ARBA" id="ARBA00007208"/>
    </source>
</evidence>
<reference evidence="11" key="1">
    <citation type="submission" date="2020-12" db="EMBL/GenBank/DDBJ databases">
        <title>The genome sequence of Inhella sp. 4Y17.</title>
        <authorList>
            <person name="Liu Y."/>
        </authorList>
    </citation>
    <scope>NUCLEOTIDE SEQUENCE</scope>
    <source>
        <strain evidence="11">4Y10</strain>
    </source>
</reference>
<evidence type="ECO:0000256" key="10">
    <source>
        <dbReference type="ARBA" id="ARBA00030772"/>
    </source>
</evidence>
<keyword evidence="12" id="KW-1185">Reference proteome</keyword>
<evidence type="ECO:0000256" key="3">
    <source>
        <dbReference type="ARBA" id="ARBA00021563"/>
    </source>
</evidence>
<dbReference type="Pfam" id="PF01203">
    <property type="entry name" value="T2SSN"/>
    <property type="match status" value="1"/>
</dbReference>
<evidence type="ECO:0000313" key="11">
    <source>
        <dbReference type="EMBL" id="MBH9552407.1"/>
    </source>
</evidence>
<comment type="caution">
    <text evidence="11">The sequence shown here is derived from an EMBL/GenBank/DDBJ whole genome shotgun (WGS) entry which is preliminary data.</text>
</comment>
<comment type="similarity">
    <text evidence="2">Belongs to the GSP N family.</text>
</comment>
<dbReference type="GO" id="GO:0015627">
    <property type="term" value="C:type II protein secretion system complex"/>
    <property type="evidence" value="ECO:0007669"/>
    <property type="project" value="InterPro"/>
</dbReference>
<gene>
    <name evidence="11" type="primary">gspN</name>
    <name evidence="11" type="ORF">I7X43_06025</name>
</gene>
<dbReference type="GO" id="GO:0005886">
    <property type="term" value="C:plasma membrane"/>
    <property type="evidence" value="ECO:0007669"/>
    <property type="project" value="UniProtKB-SubCell"/>
</dbReference>